<dbReference type="InterPro" id="IPR054585">
    <property type="entry name" value="NDH2-like_C"/>
</dbReference>
<dbReference type="InterPro" id="IPR045024">
    <property type="entry name" value="NDH-2"/>
</dbReference>
<evidence type="ECO:0000256" key="9">
    <source>
        <dbReference type="SAM" id="Phobius"/>
    </source>
</evidence>
<accession>A0ABY4G512</accession>
<evidence type="ECO:0000256" key="4">
    <source>
        <dbReference type="ARBA" id="ARBA00022827"/>
    </source>
</evidence>
<evidence type="ECO:0000256" key="2">
    <source>
        <dbReference type="ARBA" id="ARBA00012637"/>
    </source>
</evidence>
<dbReference type="Proteomes" id="UP000830401">
    <property type="component" value="Chromosome"/>
</dbReference>
<dbReference type="EMBL" id="CP095061">
    <property type="protein sequence ID" value="UOQ65982.1"/>
    <property type="molecule type" value="Genomic_DNA"/>
</dbReference>
<dbReference type="SUPFAM" id="SSF51905">
    <property type="entry name" value="FAD/NAD(P)-binding domain"/>
    <property type="match status" value="2"/>
</dbReference>
<sequence length="453" mass="50371">MKQQLMRSSMEELAKIEQVGKPRVVIVGGGFGGLELAKALRDTNMQVVLVDKQNYHTFQPLMYQVATAGLEASAIISPFRKILKDQDNLSFRMAEVLHVDTAAQVLKTSIGLIHYDHLVIATGATTNYFGDEEMARHSVAIKSVEDAVELRNTVLSNFEKALQVGDREQLNSLLDFVIVGGGPTGVEVAGALSELRKHIFPKDYRDIDFREMDICLIQSGDSLLKGMSKEASEKALEYLQEFGVKVLLDRRVKSYDGYTVTLNTGEKLITRTLIWAAGVAGAPIEGIRPESIRKGNRYTVNVYNQIAGYTNVYAIGDIAAMITEEYPEGHPMVAQPAIQQGKLLGENLTRQLAGEPMRPFRYHDQGAMATIGRNHAVADLKLGGKEWKTQGFFAWLMWVFVHLIALVGFRNRLAVFMNWTTSYFSQERGSRYILGKRREPVPAEDPAASKVVA</sequence>
<dbReference type="Pfam" id="PF22366">
    <property type="entry name" value="NDH2_C"/>
    <property type="match status" value="1"/>
</dbReference>
<evidence type="ECO:0000256" key="7">
    <source>
        <dbReference type="ARBA" id="ARBA00023027"/>
    </source>
</evidence>
<feature type="domain" description="External alternative NADH-ubiquinone oxidoreductase-like C-terminal" evidence="11">
    <location>
        <begin position="365"/>
        <end position="424"/>
    </location>
</feature>
<evidence type="ECO:0000256" key="6">
    <source>
        <dbReference type="ARBA" id="ARBA00023002"/>
    </source>
</evidence>
<dbReference type="EC" id="1.6.5.9" evidence="2"/>
<comment type="similarity">
    <text evidence="1">Belongs to the NADH dehydrogenase family.</text>
</comment>
<keyword evidence="9" id="KW-0472">Membrane</keyword>
<comment type="catalytic activity">
    <reaction evidence="8">
        <text>a quinone + NADH + H(+) = a quinol + NAD(+)</text>
        <dbReference type="Rhea" id="RHEA:46160"/>
        <dbReference type="ChEBI" id="CHEBI:15378"/>
        <dbReference type="ChEBI" id="CHEBI:24646"/>
        <dbReference type="ChEBI" id="CHEBI:57540"/>
        <dbReference type="ChEBI" id="CHEBI:57945"/>
        <dbReference type="ChEBI" id="CHEBI:132124"/>
        <dbReference type="EC" id="1.6.5.9"/>
    </reaction>
</comment>
<dbReference type="InterPro" id="IPR023753">
    <property type="entry name" value="FAD/NAD-binding_dom"/>
</dbReference>
<evidence type="ECO:0000259" key="11">
    <source>
        <dbReference type="Pfam" id="PF22366"/>
    </source>
</evidence>
<evidence type="ECO:0000313" key="13">
    <source>
        <dbReference type="Proteomes" id="UP000830401"/>
    </source>
</evidence>
<keyword evidence="13" id="KW-1185">Reference proteome</keyword>
<proteinExistence type="inferred from homology"/>
<dbReference type="PANTHER" id="PTHR43706">
    <property type="entry name" value="NADH DEHYDROGENASE"/>
    <property type="match status" value="1"/>
</dbReference>
<name>A0ABY4G512_9BACT</name>
<protein>
    <recommendedName>
        <fullName evidence="2">NADH:ubiquinone reductase (non-electrogenic)</fullName>
        <ecNumber evidence="2">1.6.5.9</ecNumber>
    </recommendedName>
</protein>
<keyword evidence="9" id="KW-1133">Transmembrane helix</keyword>
<dbReference type="PRINTS" id="PR00411">
    <property type="entry name" value="PNDRDTASEI"/>
</dbReference>
<keyword evidence="4" id="KW-0274">FAD</keyword>
<reference evidence="12" key="1">
    <citation type="submission" date="2022-04" db="EMBL/GenBank/DDBJ databases">
        <title>Hymenobacter sp. isolated from the air.</title>
        <authorList>
            <person name="Won M."/>
            <person name="Lee C.-M."/>
            <person name="Woen H.-Y."/>
            <person name="Kwon S.-W."/>
        </authorList>
    </citation>
    <scope>NUCLEOTIDE SEQUENCE</scope>
    <source>
        <strain evidence="12">5420S-77</strain>
    </source>
</reference>
<evidence type="ECO:0000256" key="3">
    <source>
        <dbReference type="ARBA" id="ARBA00022630"/>
    </source>
</evidence>
<dbReference type="PANTHER" id="PTHR43706:SF47">
    <property type="entry name" value="EXTERNAL NADH-UBIQUINONE OXIDOREDUCTASE 1, MITOCHONDRIAL-RELATED"/>
    <property type="match status" value="1"/>
</dbReference>
<organism evidence="12 13">
    <name type="scientific">Hymenobacter volaticus</name>
    <dbReference type="NCBI Taxonomy" id="2932254"/>
    <lineage>
        <taxon>Bacteria</taxon>
        <taxon>Pseudomonadati</taxon>
        <taxon>Bacteroidota</taxon>
        <taxon>Cytophagia</taxon>
        <taxon>Cytophagales</taxon>
        <taxon>Hymenobacteraceae</taxon>
        <taxon>Hymenobacter</taxon>
    </lineage>
</organism>
<dbReference type="Pfam" id="PF07992">
    <property type="entry name" value="Pyr_redox_2"/>
    <property type="match status" value="1"/>
</dbReference>
<evidence type="ECO:0000256" key="5">
    <source>
        <dbReference type="ARBA" id="ARBA00022946"/>
    </source>
</evidence>
<keyword evidence="7" id="KW-0520">NAD</keyword>
<keyword evidence="6" id="KW-0560">Oxidoreductase</keyword>
<evidence type="ECO:0000256" key="8">
    <source>
        <dbReference type="ARBA" id="ARBA00047599"/>
    </source>
</evidence>
<dbReference type="InterPro" id="IPR036188">
    <property type="entry name" value="FAD/NAD-bd_sf"/>
</dbReference>
<evidence type="ECO:0000256" key="1">
    <source>
        <dbReference type="ARBA" id="ARBA00005272"/>
    </source>
</evidence>
<dbReference type="PRINTS" id="PR00368">
    <property type="entry name" value="FADPNR"/>
</dbReference>
<feature type="domain" description="FAD/NAD(P)-binding" evidence="10">
    <location>
        <begin position="23"/>
        <end position="341"/>
    </location>
</feature>
<dbReference type="Gene3D" id="3.50.50.100">
    <property type="match status" value="1"/>
</dbReference>
<gene>
    <name evidence="12" type="ORF">MUN86_21110</name>
</gene>
<evidence type="ECO:0000259" key="10">
    <source>
        <dbReference type="Pfam" id="PF07992"/>
    </source>
</evidence>
<keyword evidence="5" id="KW-0809">Transit peptide</keyword>
<feature type="transmembrane region" description="Helical" evidence="9">
    <location>
        <begin position="391"/>
        <end position="409"/>
    </location>
</feature>
<keyword evidence="9" id="KW-0812">Transmembrane</keyword>
<dbReference type="RefSeq" id="WP_245119962.1">
    <property type="nucleotide sequence ID" value="NZ_CP095061.1"/>
</dbReference>
<evidence type="ECO:0000313" key="12">
    <source>
        <dbReference type="EMBL" id="UOQ65982.1"/>
    </source>
</evidence>
<keyword evidence="3" id="KW-0285">Flavoprotein</keyword>